<keyword evidence="7" id="KW-0175">Coiled coil</keyword>
<dbReference type="NCBIfam" id="TIGR02492">
    <property type="entry name" value="flgK_ends"/>
    <property type="match status" value="1"/>
</dbReference>
<feature type="domain" description="Flagellar basal body rod protein N-terminal" evidence="8">
    <location>
        <begin position="9"/>
        <end position="37"/>
    </location>
</feature>
<dbReference type="Pfam" id="PF06429">
    <property type="entry name" value="Flg_bbr_C"/>
    <property type="match status" value="1"/>
</dbReference>
<gene>
    <name evidence="11" type="ORF">KL86APRO_11412</name>
</gene>
<dbReference type="EMBL" id="FLUO01000001">
    <property type="protein sequence ID" value="SBW01334.1"/>
    <property type="molecule type" value="Genomic_DNA"/>
</dbReference>
<dbReference type="InterPro" id="IPR001444">
    <property type="entry name" value="Flag_bb_rod_N"/>
</dbReference>
<reference evidence="11" key="1">
    <citation type="submission" date="2016-04" db="EMBL/GenBank/DDBJ databases">
        <authorList>
            <person name="Evans L.H."/>
            <person name="Alamgir A."/>
            <person name="Owens N."/>
            <person name="Weber N.D."/>
            <person name="Virtaneva K."/>
            <person name="Barbian K."/>
            <person name="Babar A."/>
            <person name="Rosenke K."/>
        </authorList>
    </citation>
    <scope>NUCLEOTIDE SEQUENCE</scope>
    <source>
        <strain evidence="11">86</strain>
    </source>
</reference>
<dbReference type="GO" id="GO:0005198">
    <property type="term" value="F:structural molecule activity"/>
    <property type="evidence" value="ECO:0007669"/>
    <property type="project" value="InterPro"/>
</dbReference>
<feature type="domain" description="Flagellar hook-associated protein FlgK helical" evidence="10">
    <location>
        <begin position="91"/>
        <end position="315"/>
    </location>
</feature>
<evidence type="ECO:0000259" key="10">
    <source>
        <dbReference type="Pfam" id="PF22638"/>
    </source>
</evidence>
<evidence type="ECO:0000256" key="7">
    <source>
        <dbReference type="SAM" id="Coils"/>
    </source>
</evidence>
<dbReference type="InterPro" id="IPR053927">
    <property type="entry name" value="FlgK_helical"/>
</dbReference>
<evidence type="ECO:0000259" key="9">
    <source>
        <dbReference type="Pfam" id="PF06429"/>
    </source>
</evidence>
<proteinExistence type="inferred from homology"/>
<keyword evidence="5" id="KW-0964">Secreted</keyword>
<dbReference type="GO" id="GO:0044780">
    <property type="term" value="P:bacterial-type flagellum assembly"/>
    <property type="evidence" value="ECO:0007669"/>
    <property type="project" value="InterPro"/>
</dbReference>
<evidence type="ECO:0000256" key="6">
    <source>
        <dbReference type="ARBA" id="ARBA00023143"/>
    </source>
</evidence>
<dbReference type="Pfam" id="PF22638">
    <property type="entry name" value="FlgK_D1"/>
    <property type="match status" value="1"/>
</dbReference>
<dbReference type="GO" id="GO:0009425">
    <property type="term" value="C:bacterial-type flagellum basal body"/>
    <property type="evidence" value="ECO:0007669"/>
    <property type="project" value="UniProtKB-SubCell"/>
</dbReference>
<comment type="subcellular location">
    <subcellularLocation>
        <location evidence="1">Bacterial flagellum basal body</location>
    </subcellularLocation>
    <subcellularLocation>
        <location evidence="2">Secreted</location>
    </subcellularLocation>
</comment>
<evidence type="ECO:0000256" key="2">
    <source>
        <dbReference type="ARBA" id="ARBA00004613"/>
    </source>
</evidence>
<accession>A0A212JPE4</accession>
<evidence type="ECO:0000256" key="4">
    <source>
        <dbReference type="ARBA" id="ARBA00016244"/>
    </source>
</evidence>
<dbReference type="InterPro" id="IPR002371">
    <property type="entry name" value="FlgK"/>
</dbReference>
<dbReference type="InterPro" id="IPR010930">
    <property type="entry name" value="Flg_bb/hook_C_dom"/>
</dbReference>
<evidence type="ECO:0000256" key="1">
    <source>
        <dbReference type="ARBA" id="ARBA00004117"/>
    </source>
</evidence>
<name>A0A212JPE4_9PROT</name>
<dbReference type="Pfam" id="PF00460">
    <property type="entry name" value="Flg_bb_rod"/>
    <property type="match status" value="1"/>
</dbReference>
<keyword evidence="6" id="KW-0975">Bacterial flagellum</keyword>
<feature type="coiled-coil region" evidence="7">
    <location>
        <begin position="136"/>
        <end position="188"/>
    </location>
</feature>
<sequence>MSITLALGAAMSGLSTAQQGLDSVARNISNVNTKGYTRKVFVQESQVLAGKGVGVRAKTLARTVDESLMKDIRRAAAIAGDLSVKTDYYGRVQDVFGTPAGNSSIAHTISNLADQFESLALDVSSVTQGSNVVRAAEDVADQLSRMSSAVQDLRLEADRSIESDVQSVNDLLERIDTLNAQIVRSQNTFQDTGDLEDQRDQALTDLAGYIDFSYFKRDSGEVIILTTSGASLLDKSPVTLSHQAVTKTDAGLTYEGGNFNGITANGVDITKDFKSGSIAAYVDMRDHTLPAMQSEIDELSTKMREQLNAVHNRGTPYPELAQSFNGTRTFIDTANQSISLGSGDVQLVLYNPDGTQAAQSSIKDELAAMNGGTLPSASSIDDVVQALNNFFSDYAGAPVSWAAIDSGGHLDIQIPSTQTVGFAMRDEDTAHIATDIKIDFNSDGAGAADESASGFSNFFGLNDFFVDDRTHYLYDTKVVSGSWKVSTTSQIRFGTAADTDIARVDIGPQDTVQTIAAKINANAALAGQNITASVVNEGSGVRLRVLQNDGQEMVITETTGAGVLDRLGFGPSNSGASSALSVRSDLSTNPALLSSGVLQRNADTGQYTLGTGDNSIANAMAKAFDTQLGFSEAGNLASGKQTFSTYASEILSQNSSEAARAKSQQTTQTTLLSSLELKQGQISGVNLDEELTQLIIFQQAYSAAARVISTNQQLFDVLNNIAT</sequence>
<organism evidence="11">
    <name type="scientific">uncultured Alphaproteobacteria bacterium</name>
    <dbReference type="NCBI Taxonomy" id="91750"/>
    <lineage>
        <taxon>Bacteria</taxon>
        <taxon>Pseudomonadati</taxon>
        <taxon>Pseudomonadota</taxon>
        <taxon>Alphaproteobacteria</taxon>
        <taxon>environmental samples</taxon>
    </lineage>
</organism>
<evidence type="ECO:0000259" key="8">
    <source>
        <dbReference type="Pfam" id="PF00460"/>
    </source>
</evidence>
<dbReference type="GO" id="GO:0005576">
    <property type="term" value="C:extracellular region"/>
    <property type="evidence" value="ECO:0007669"/>
    <property type="project" value="UniProtKB-SubCell"/>
</dbReference>
<dbReference type="PRINTS" id="PR01005">
    <property type="entry name" value="FLGHOOKAP1"/>
</dbReference>
<dbReference type="PANTHER" id="PTHR30033">
    <property type="entry name" value="FLAGELLAR HOOK-ASSOCIATED PROTEIN 1"/>
    <property type="match status" value="1"/>
</dbReference>
<protein>
    <recommendedName>
        <fullName evidence="4">Flagellar hook-associated protein 1</fullName>
    </recommendedName>
</protein>
<dbReference type="AlphaFoldDB" id="A0A212JPE4"/>
<dbReference type="PANTHER" id="PTHR30033:SF1">
    <property type="entry name" value="FLAGELLAR HOOK-ASSOCIATED PROTEIN 1"/>
    <property type="match status" value="1"/>
</dbReference>
<evidence type="ECO:0000256" key="3">
    <source>
        <dbReference type="ARBA" id="ARBA00009677"/>
    </source>
</evidence>
<feature type="domain" description="Flagellar basal-body/hook protein C-terminal" evidence="9">
    <location>
        <begin position="682"/>
        <end position="721"/>
    </location>
</feature>
<evidence type="ECO:0000256" key="5">
    <source>
        <dbReference type="ARBA" id="ARBA00022525"/>
    </source>
</evidence>
<comment type="similarity">
    <text evidence="3">Belongs to the flagella basal body rod proteins family.</text>
</comment>
<evidence type="ECO:0000313" key="11">
    <source>
        <dbReference type="EMBL" id="SBW01334.1"/>
    </source>
</evidence>
<dbReference type="GO" id="GO:0009424">
    <property type="term" value="C:bacterial-type flagellum hook"/>
    <property type="evidence" value="ECO:0007669"/>
    <property type="project" value="InterPro"/>
</dbReference>
<dbReference type="SUPFAM" id="SSF64518">
    <property type="entry name" value="Phase 1 flagellin"/>
    <property type="match status" value="1"/>
</dbReference>